<dbReference type="KEGG" id="mcg:GL4_2665"/>
<evidence type="ECO:0000313" key="4">
    <source>
        <dbReference type="EMBL" id="BAQ18099.1"/>
    </source>
</evidence>
<dbReference type="STRING" id="1384459.GL4_2665"/>
<accession>A0A0A8K7X0</accession>
<dbReference type="PANTHER" id="PTHR43757:SF2">
    <property type="entry name" value="AMINOMETHYLTRANSFERASE, MITOCHONDRIAL"/>
    <property type="match status" value="1"/>
</dbReference>
<dbReference type="InterPro" id="IPR028896">
    <property type="entry name" value="GcvT/YgfZ/DmdA"/>
</dbReference>
<protein>
    <submittedName>
        <fullName evidence="4">Aminomethyltransferase</fullName>
    </submittedName>
</protein>
<evidence type="ECO:0000259" key="3">
    <source>
        <dbReference type="Pfam" id="PF08669"/>
    </source>
</evidence>
<name>A0A0A8K7X0_9HYPH</name>
<dbReference type="InterPro" id="IPR013977">
    <property type="entry name" value="GcvT_C"/>
</dbReference>
<dbReference type="SUPFAM" id="SSF103025">
    <property type="entry name" value="Folate-binding domain"/>
    <property type="match status" value="1"/>
</dbReference>
<dbReference type="GO" id="GO:0008168">
    <property type="term" value="F:methyltransferase activity"/>
    <property type="evidence" value="ECO:0007669"/>
    <property type="project" value="UniProtKB-KW"/>
</dbReference>
<dbReference type="InterPro" id="IPR006222">
    <property type="entry name" value="GCVT_N"/>
</dbReference>
<dbReference type="Pfam" id="PF01571">
    <property type="entry name" value="GCV_T"/>
    <property type="match status" value="1"/>
</dbReference>
<dbReference type="HOGENOM" id="CLU_007884_10_2_5"/>
<dbReference type="EMBL" id="AP014648">
    <property type="protein sequence ID" value="BAQ18099.1"/>
    <property type="molecule type" value="Genomic_DNA"/>
</dbReference>
<dbReference type="InterPro" id="IPR027266">
    <property type="entry name" value="TrmE/GcvT-like"/>
</dbReference>
<evidence type="ECO:0000313" key="5">
    <source>
        <dbReference type="Proteomes" id="UP000031643"/>
    </source>
</evidence>
<dbReference type="PANTHER" id="PTHR43757">
    <property type="entry name" value="AMINOMETHYLTRANSFERASE"/>
    <property type="match status" value="1"/>
</dbReference>
<organism evidence="4 5">
    <name type="scientific">Methyloceanibacter caenitepidi</name>
    <dbReference type="NCBI Taxonomy" id="1384459"/>
    <lineage>
        <taxon>Bacteria</taxon>
        <taxon>Pseudomonadati</taxon>
        <taxon>Pseudomonadota</taxon>
        <taxon>Alphaproteobacteria</taxon>
        <taxon>Hyphomicrobiales</taxon>
        <taxon>Hyphomicrobiaceae</taxon>
        <taxon>Methyloceanibacter</taxon>
    </lineage>
</organism>
<feature type="binding site" evidence="1">
    <location>
        <position position="196"/>
    </location>
    <ligand>
        <name>substrate</name>
    </ligand>
</feature>
<dbReference type="RefSeq" id="WP_045368131.1">
    <property type="nucleotide sequence ID" value="NZ_AP014648.1"/>
</dbReference>
<dbReference type="Proteomes" id="UP000031643">
    <property type="component" value="Chromosome"/>
</dbReference>
<sequence>MSTRNSALNSRHEALGSKLDGETWCDMRVPWSYATDPNDEVVAVRTCAGLYDVSALNIVRVTGPDAVATLNGLVAIDVSTIAPGQARLGAEVNENGALVDDIMIICDGPDEYRVTHGSGATPEQLKKVSEGKNVSVEWDRDTHVLSLQGPASLKTLNPHTPMALETLPFFNHAKTTLFGKDVIIGRCGYSGERGYEVYCSSADAGEVWDSILAAGKEFGVVPASWTSLDLIRVESTLLFFPYDMPEGDTTPWEVNMGWGIDEDKQADYIGKQAVLFLRGRERIKQAGIVCDTDDAVEPGTRIFKNGKDVGVVTSSSFSRYLMKSLAMVHLLPDCTGLGTQVTLGGEPGICTGTVVQTPFYDPMRLRVED</sequence>
<keyword evidence="4" id="KW-0808">Transferase</keyword>
<dbReference type="Gene3D" id="3.30.1360.120">
    <property type="entry name" value="Probable tRNA modification gtpase trme, domain 1"/>
    <property type="match status" value="1"/>
</dbReference>
<keyword evidence="5" id="KW-1185">Reference proteome</keyword>
<dbReference type="Pfam" id="PF08669">
    <property type="entry name" value="GCV_T_C"/>
    <property type="match status" value="1"/>
</dbReference>
<dbReference type="AlphaFoldDB" id="A0A0A8K7X0"/>
<proteinExistence type="predicted"/>
<evidence type="ECO:0000259" key="2">
    <source>
        <dbReference type="Pfam" id="PF01571"/>
    </source>
</evidence>
<dbReference type="InterPro" id="IPR029043">
    <property type="entry name" value="GcvT/YgfZ_C"/>
</dbReference>
<dbReference type="PIRSF" id="PIRSF006487">
    <property type="entry name" value="GcvT"/>
    <property type="match status" value="1"/>
</dbReference>
<gene>
    <name evidence="4" type="ORF">GL4_2665</name>
</gene>
<evidence type="ECO:0000256" key="1">
    <source>
        <dbReference type="PIRSR" id="PIRSR006487-1"/>
    </source>
</evidence>
<reference evidence="4 5" key="1">
    <citation type="submission" date="2014-09" db="EMBL/GenBank/DDBJ databases">
        <title>Genome sequencing of Methyloceanibacter caenitepidi Gela4.</title>
        <authorList>
            <person name="Takeuchi M."/>
            <person name="Susumu S."/>
            <person name="Kamagata Y."/>
            <person name="Oshima K."/>
            <person name="Hattori M."/>
            <person name="Iwasaki W."/>
        </authorList>
    </citation>
    <scope>NUCLEOTIDE SEQUENCE [LARGE SCALE GENOMIC DNA]</scope>
    <source>
        <strain evidence="4 5">Gela4</strain>
    </source>
</reference>
<feature type="domain" description="GCVT N-terminal" evidence="2">
    <location>
        <begin position="11"/>
        <end position="264"/>
    </location>
</feature>
<dbReference type="SUPFAM" id="SSF101790">
    <property type="entry name" value="Aminomethyltransferase beta-barrel domain"/>
    <property type="match status" value="1"/>
</dbReference>
<feature type="domain" description="Aminomethyltransferase C-terminal" evidence="3">
    <location>
        <begin position="285"/>
        <end position="361"/>
    </location>
</feature>
<dbReference type="OrthoDB" id="9800828at2"/>
<keyword evidence="4" id="KW-0489">Methyltransferase</keyword>
<dbReference type="GO" id="GO:0032259">
    <property type="term" value="P:methylation"/>
    <property type="evidence" value="ECO:0007669"/>
    <property type="project" value="UniProtKB-KW"/>
</dbReference>